<dbReference type="SUPFAM" id="SSF53774">
    <property type="entry name" value="Glutaminase/Asparaginase"/>
    <property type="match status" value="1"/>
</dbReference>
<dbReference type="PANTHER" id="PTHR11707">
    <property type="entry name" value="L-ASPARAGINASE"/>
    <property type="match status" value="1"/>
</dbReference>
<accession>A0A3E1F184</accession>
<dbReference type="InterPro" id="IPR041725">
    <property type="entry name" value="L-asparaginase_I"/>
</dbReference>
<dbReference type="FunFam" id="3.40.50.1170:FF:000001">
    <property type="entry name" value="L-asparaginase 2"/>
    <property type="match status" value="1"/>
</dbReference>
<name>A0A3E1F184_9FLAO</name>
<evidence type="ECO:0000256" key="1">
    <source>
        <dbReference type="ARBA" id="ARBA00010518"/>
    </source>
</evidence>
<dbReference type="RefSeq" id="WP_116879426.1">
    <property type="nucleotide sequence ID" value="NZ_QURB01000001.1"/>
</dbReference>
<keyword evidence="3" id="KW-0378">Hydrolase</keyword>
<dbReference type="GO" id="GO:0004067">
    <property type="term" value="F:asparaginase activity"/>
    <property type="evidence" value="ECO:0007669"/>
    <property type="project" value="UniProtKB-UniRule"/>
</dbReference>
<dbReference type="SFLD" id="SFLDS00057">
    <property type="entry name" value="Glutaminase/Asparaginase"/>
    <property type="match status" value="1"/>
</dbReference>
<keyword evidence="9" id="KW-1185">Reference proteome</keyword>
<reference evidence="8 9" key="1">
    <citation type="submission" date="2018-08" db="EMBL/GenBank/DDBJ databases">
        <title>The draft genome squence of Brumimicrobium sp. N62.</title>
        <authorList>
            <person name="Du Z.-J."/>
            <person name="Luo H.-R."/>
        </authorList>
    </citation>
    <scope>NUCLEOTIDE SEQUENCE [LARGE SCALE GENOMIC DNA]</scope>
    <source>
        <strain evidence="8 9">N62</strain>
    </source>
</reference>
<dbReference type="InterPro" id="IPR006034">
    <property type="entry name" value="Asparaginase/glutaminase-like"/>
</dbReference>
<evidence type="ECO:0000256" key="3">
    <source>
        <dbReference type="ARBA" id="ARBA00022801"/>
    </source>
</evidence>
<dbReference type="NCBIfam" id="TIGR00519">
    <property type="entry name" value="asnASE_I"/>
    <property type="match status" value="1"/>
</dbReference>
<evidence type="ECO:0000256" key="5">
    <source>
        <dbReference type="PROSITE-ProRule" id="PRU10099"/>
    </source>
</evidence>
<gene>
    <name evidence="8" type="ORF">DXU93_01275</name>
</gene>
<dbReference type="PROSITE" id="PS51732">
    <property type="entry name" value="ASN_GLN_ASE_3"/>
    <property type="match status" value="1"/>
</dbReference>
<comment type="similarity">
    <text evidence="1">Belongs to the asparaginase 1 family.</text>
</comment>
<dbReference type="EMBL" id="QURB01000001">
    <property type="protein sequence ID" value="RFC55591.1"/>
    <property type="molecule type" value="Genomic_DNA"/>
</dbReference>
<evidence type="ECO:0000259" key="6">
    <source>
        <dbReference type="Pfam" id="PF00710"/>
    </source>
</evidence>
<dbReference type="Gene3D" id="3.40.50.40">
    <property type="match status" value="1"/>
</dbReference>
<evidence type="ECO:0000256" key="2">
    <source>
        <dbReference type="ARBA" id="ARBA00012920"/>
    </source>
</evidence>
<dbReference type="Proteomes" id="UP000257127">
    <property type="component" value="Unassembled WGS sequence"/>
</dbReference>
<organism evidence="8 9">
    <name type="scientific">Brumimicrobium aurantiacum</name>
    <dbReference type="NCBI Taxonomy" id="1737063"/>
    <lineage>
        <taxon>Bacteria</taxon>
        <taxon>Pseudomonadati</taxon>
        <taxon>Bacteroidota</taxon>
        <taxon>Flavobacteriia</taxon>
        <taxon>Flavobacteriales</taxon>
        <taxon>Crocinitomicaceae</taxon>
        <taxon>Brumimicrobium</taxon>
    </lineage>
</organism>
<dbReference type="Gene3D" id="3.40.50.1170">
    <property type="entry name" value="L-asparaginase, N-terminal domain"/>
    <property type="match status" value="1"/>
</dbReference>
<dbReference type="EC" id="3.5.1.1" evidence="2"/>
<proteinExistence type="inferred from homology"/>
<dbReference type="PRINTS" id="PR00139">
    <property type="entry name" value="ASNGLNASE"/>
</dbReference>
<feature type="active site" evidence="5">
    <location>
        <position position="14"/>
    </location>
</feature>
<protein>
    <recommendedName>
        <fullName evidence="2">asparaginase</fullName>
        <ecNumber evidence="2">3.5.1.1</ecNumber>
    </recommendedName>
</protein>
<dbReference type="PIRSF" id="PIRSF500176">
    <property type="entry name" value="L_ASNase"/>
    <property type="match status" value="1"/>
</dbReference>
<dbReference type="FunFam" id="3.40.50.40:FF:000001">
    <property type="entry name" value="L-asparaginase 1"/>
    <property type="match status" value="1"/>
</dbReference>
<dbReference type="InterPro" id="IPR040919">
    <property type="entry name" value="Asparaginase_C"/>
</dbReference>
<feature type="active site" description="O-isoaspartyl threonine intermediate" evidence="4">
    <location>
        <position position="14"/>
    </location>
</feature>
<dbReference type="Pfam" id="PF17763">
    <property type="entry name" value="Asparaginase_C"/>
    <property type="match status" value="1"/>
</dbReference>
<dbReference type="SMART" id="SM00870">
    <property type="entry name" value="Asparaginase"/>
    <property type="match status" value="1"/>
</dbReference>
<dbReference type="PIRSF" id="PIRSF001220">
    <property type="entry name" value="L-ASNase_gatD"/>
    <property type="match status" value="1"/>
</dbReference>
<evidence type="ECO:0000313" key="9">
    <source>
        <dbReference type="Proteomes" id="UP000257127"/>
    </source>
</evidence>
<dbReference type="PANTHER" id="PTHR11707:SF28">
    <property type="entry name" value="60 KDA LYSOPHOSPHOLIPASE"/>
    <property type="match status" value="1"/>
</dbReference>
<feature type="domain" description="Asparaginase/glutaminase C-terminal" evidence="7">
    <location>
        <begin position="216"/>
        <end position="332"/>
    </location>
</feature>
<dbReference type="InterPro" id="IPR036152">
    <property type="entry name" value="Asp/glu_Ase-like_sf"/>
</dbReference>
<dbReference type="PROSITE" id="PS00144">
    <property type="entry name" value="ASN_GLN_ASE_1"/>
    <property type="match status" value="1"/>
</dbReference>
<dbReference type="InterPro" id="IPR027474">
    <property type="entry name" value="L-asparaginase_N"/>
</dbReference>
<dbReference type="GO" id="GO:0009066">
    <property type="term" value="P:aspartate family amino acid metabolic process"/>
    <property type="evidence" value="ECO:0007669"/>
    <property type="project" value="UniProtKB-ARBA"/>
</dbReference>
<evidence type="ECO:0000256" key="4">
    <source>
        <dbReference type="PIRSR" id="PIRSR001220-1"/>
    </source>
</evidence>
<dbReference type="InterPro" id="IPR037152">
    <property type="entry name" value="L-asparaginase_N_sf"/>
</dbReference>
<sequence length="346" mass="38175">MEKSKVLLIYTGGTIGMIEDPETGALMAFDFDHLSDQIPELSRINADLKVVSLGMPIDSSDMNPDIWQDIAQKVVDNYEDFDGFVVLHGSDTMAYTASALSFLLQGLQKPVILTGSQLPIGTIRTDGKENLITSIEIAASKDQQGESIIQEVAIYFEYSLYRGNRTTKISAHAFEAFISPNYLDLALAGVDIRYNTSAFYRSNLPQLEPKFKMDRRVALMKIFPGFSTEVYRSMFNTDHAKAIVLESFGSGNTPNNSLFFELIKEYIEKGGIVINVTQCTSGSVAQGKYANSTMLNRIGVVSGGDMTTESAITKIMYLLGNYSDTKEICRLMQVSIVGEISSFNPL</sequence>
<dbReference type="Pfam" id="PF00710">
    <property type="entry name" value="Asparaginase"/>
    <property type="match status" value="1"/>
</dbReference>
<dbReference type="AlphaFoldDB" id="A0A3E1F184"/>
<evidence type="ECO:0000259" key="7">
    <source>
        <dbReference type="Pfam" id="PF17763"/>
    </source>
</evidence>
<feature type="domain" description="L-asparaginase N-terminal" evidence="6">
    <location>
        <begin position="5"/>
        <end position="197"/>
    </location>
</feature>
<dbReference type="InterPro" id="IPR006033">
    <property type="entry name" value="AsnA_fam"/>
</dbReference>
<dbReference type="InterPro" id="IPR027473">
    <property type="entry name" value="L-asparaginase_C"/>
</dbReference>
<dbReference type="InterPro" id="IPR020827">
    <property type="entry name" value="Asparaginase/glutaminase_AS1"/>
</dbReference>
<evidence type="ECO:0000313" key="8">
    <source>
        <dbReference type="EMBL" id="RFC55591.1"/>
    </source>
</evidence>
<dbReference type="CDD" id="cd08963">
    <property type="entry name" value="L-asparaginase_I"/>
    <property type="match status" value="1"/>
</dbReference>
<comment type="caution">
    <text evidence="8">The sequence shown here is derived from an EMBL/GenBank/DDBJ whole genome shotgun (WGS) entry which is preliminary data.</text>
</comment>
<dbReference type="OrthoDB" id="9788068at2"/>